<comment type="cofactor">
    <cofactor evidence="4">
        <name>Mn(2+)</name>
        <dbReference type="ChEBI" id="CHEBI:29035"/>
    </cofactor>
    <text evidence="4">Binds 2 manganese ions per subunit.</text>
</comment>
<dbReference type="Proteomes" id="UP000229307">
    <property type="component" value="Unassembled WGS sequence"/>
</dbReference>
<evidence type="ECO:0000256" key="1">
    <source>
        <dbReference type="ARBA" id="ARBA00009227"/>
    </source>
</evidence>
<dbReference type="GO" id="GO:0008783">
    <property type="term" value="F:agmatinase activity"/>
    <property type="evidence" value="ECO:0007669"/>
    <property type="project" value="TreeGrafter"/>
</dbReference>
<dbReference type="InterPro" id="IPR023696">
    <property type="entry name" value="Ureohydrolase_dom_sf"/>
</dbReference>
<evidence type="ECO:0000313" key="7">
    <source>
        <dbReference type="Proteomes" id="UP000229307"/>
    </source>
</evidence>
<dbReference type="InterPro" id="IPR006035">
    <property type="entry name" value="Ureohydrolase"/>
</dbReference>
<evidence type="ECO:0000313" key="6">
    <source>
        <dbReference type="EMBL" id="PIZ14479.1"/>
    </source>
</evidence>
<dbReference type="SUPFAM" id="SSF52768">
    <property type="entry name" value="Arginase/deacetylase"/>
    <property type="match status" value="1"/>
</dbReference>
<feature type="binding site" evidence="4">
    <location>
        <position position="119"/>
    </location>
    <ligand>
        <name>Mn(2+)</name>
        <dbReference type="ChEBI" id="CHEBI:29035"/>
        <label>1</label>
    </ligand>
</feature>
<dbReference type="InterPro" id="IPR020855">
    <property type="entry name" value="Ureohydrolase_Mn_BS"/>
</dbReference>
<protein>
    <submittedName>
        <fullName evidence="6">Agmatinase</fullName>
    </submittedName>
</protein>
<feature type="binding site" evidence="4">
    <location>
        <position position="115"/>
    </location>
    <ligand>
        <name>Mn(2+)</name>
        <dbReference type="ChEBI" id="CHEBI:29035"/>
        <label>1</label>
    </ligand>
</feature>
<feature type="binding site" evidence="4">
    <location>
        <position position="194"/>
    </location>
    <ligand>
        <name>Mn(2+)</name>
        <dbReference type="ChEBI" id="CHEBI:29035"/>
        <label>1</label>
    </ligand>
</feature>
<reference evidence="7" key="1">
    <citation type="submission" date="2017-09" db="EMBL/GenBank/DDBJ databases">
        <title>Depth-based differentiation of microbial function through sediment-hosted aquifers and enrichment of novel symbionts in the deep terrestrial subsurface.</title>
        <authorList>
            <person name="Probst A.J."/>
            <person name="Ladd B."/>
            <person name="Jarett J.K."/>
            <person name="Geller-Mcgrath D.E."/>
            <person name="Sieber C.M.K."/>
            <person name="Emerson J.B."/>
            <person name="Anantharaman K."/>
            <person name="Thomas B.C."/>
            <person name="Malmstrom R."/>
            <person name="Stieglmeier M."/>
            <person name="Klingl A."/>
            <person name="Woyke T."/>
            <person name="Ryan C.M."/>
            <person name="Banfield J.F."/>
        </authorList>
    </citation>
    <scope>NUCLEOTIDE SEQUENCE [LARGE SCALE GENOMIC DNA]</scope>
</reference>
<sequence length="266" mass="29278">MKKITIFGCPFDRTSSCKKGSRFAPREIRRIMNDVEDYSPYFDRDLRDIKFRDDGDLDISRMPMEKALQVIESKARDILKEGGLPFALGGEHTVSVGAVRALKSRHADLKVICLDAHCDLKDSYYGQKMCHATASRRMMDLVGERSLFIFGARSGVREEFEFARKRKMAFDFSAALLGKVVRSVSGSPVYISVDLDVFDPGVFPGTGVAEPGGIGLPDFIKALKLFSDLNIAGMDAVELSPPCDPSEASTFLAATAVREMLLMAGS</sequence>
<accession>A0A2M7S4X6</accession>
<comment type="similarity">
    <text evidence="1">Belongs to the arginase family. Agmatinase subfamily.</text>
</comment>
<comment type="caution">
    <text evidence="6">The sequence shown here is derived from an EMBL/GenBank/DDBJ whole genome shotgun (WGS) entry which is preliminary data.</text>
</comment>
<dbReference type="PANTHER" id="PTHR11358:SF26">
    <property type="entry name" value="GUANIDINO ACID HYDROLASE, MITOCHONDRIAL"/>
    <property type="match status" value="1"/>
</dbReference>
<keyword evidence="3 5" id="KW-0378">Hydrolase</keyword>
<name>A0A2M7S4X6_9BACT</name>
<feature type="binding site" evidence="4">
    <location>
        <position position="196"/>
    </location>
    <ligand>
        <name>Mn(2+)</name>
        <dbReference type="ChEBI" id="CHEBI:29035"/>
        <label>1</label>
    </ligand>
</feature>
<proteinExistence type="inferred from homology"/>
<dbReference type="Pfam" id="PF00491">
    <property type="entry name" value="Arginase"/>
    <property type="match status" value="1"/>
</dbReference>
<dbReference type="PROSITE" id="PS01053">
    <property type="entry name" value="ARGINASE_1"/>
    <property type="match status" value="1"/>
</dbReference>
<evidence type="ECO:0000256" key="5">
    <source>
        <dbReference type="RuleBase" id="RU003684"/>
    </source>
</evidence>
<dbReference type="GO" id="GO:0046872">
    <property type="term" value="F:metal ion binding"/>
    <property type="evidence" value="ECO:0007669"/>
    <property type="project" value="UniProtKB-KW"/>
</dbReference>
<feature type="binding site" evidence="4">
    <location>
        <position position="117"/>
    </location>
    <ligand>
        <name>Mn(2+)</name>
        <dbReference type="ChEBI" id="CHEBI:29035"/>
        <label>1</label>
    </ligand>
</feature>
<keyword evidence="4" id="KW-0464">Manganese</keyword>
<evidence type="ECO:0000256" key="3">
    <source>
        <dbReference type="ARBA" id="ARBA00022801"/>
    </source>
</evidence>
<dbReference type="CDD" id="cd11593">
    <property type="entry name" value="Agmatinase-like_2"/>
    <property type="match status" value="1"/>
</dbReference>
<feature type="binding site" evidence="4">
    <location>
        <position position="92"/>
    </location>
    <ligand>
        <name>Mn(2+)</name>
        <dbReference type="ChEBI" id="CHEBI:29035"/>
        <label>1</label>
    </ligand>
</feature>
<keyword evidence="2 4" id="KW-0479">Metal-binding</keyword>
<dbReference type="NCBIfam" id="TIGR01230">
    <property type="entry name" value="agmatinase"/>
    <property type="match status" value="1"/>
</dbReference>
<dbReference type="AlphaFoldDB" id="A0A2M7S4X6"/>
<dbReference type="Gene3D" id="3.40.800.10">
    <property type="entry name" value="Ureohydrolase domain"/>
    <property type="match status" value="1"/>
</dbReference>
<evidence type="ECO:0000256" key="2">
    <source>
        <dbReference type="ARBA" id="ARBA00022723"/>
    </source>
</evidence>
<dbReference type="InterPro" id="IPR005925">
    <property type="entry name" value="Agmatinase-rel"/>
</dbReference>
<organism evidence="6 7">
    <name type="scientific">Candidatus Desantisbacteria bacterium CG_4_10_14_0_8_um_filter_48_22</name>
    <dbReference type="NCBI Taxonomy" id="1974543"/>
    <lineage>
        <taxon>Bacteria</taxon>
        <taxon>Candidatus Desantisiibacteriota</taxon>
    </lineage>
</organism>
<gene>
    <name evidence="6" type="primary">speB</name>
    <name evidence="6" type="ORF">COY52_12515</name>
</gene>
<dbReference type="GO" id="GO:0033389">
    <property type="term" value="P:putrescine biosynthetic process from arginine, via agmatine"/>
    <property type="evidence" value="ECO:0007669"/>
    <property type="project" value="TreeGrafter"/>
</dbReference>
<evidence type="ECO:0000256" key="4">
    <source>
        <dbReference type="PIRSR" id="PIRSR036979-1"/>
    </source>
</evidence>
<dbReference type="PANTHER" id="PTHR11358">
    <property type="entry name" value="ARGINASE/AGMATINASE"/>
    <property type="match status" value="1"/>
</dbReference>
<dbReference type="EMBL" id="PFMR01000348">
    <property type="protein sequence ID" value="PIZ14479.1"/>
    <property type="molecule type" value="Genomic_DNA"/>
</dbReference>
<dbReference type="PIRSF" id="PIRSF036979">
    <property type="entry name" value="Arginase"/>
    <property type="match status" value="1"/>
</dbReference>
<dbReference type="PROSITE" id="PS51409">
    <property type="entry name" value="ARGINASE_2"/>
    <property type="match status" value="1"/>
</dbReference>